<dbReference type="OMA" id="VILVRKH"/>
<keyword evidence="3 7" id="KW-0813">Transport</keyword>
<dbReference type="GO" id="GO:0005634">
    <property type="term" value="C:nucleus"/>
    <property type="evidence" value="ECO:0007669"/>
    <property type="project" value="UniProtKB-SubCell"/>
</dbReference>
<evidence type="ECO:0000259" key="10">
    <source>
        <dbReference type="Pfam" id="PF21192"/>
    </source>
</evidence>
<feature type="domain" description="Nmd3 N-terminal" evidence="9">
    <location>
        <begin position="14"/>
        <end position="242"/>
    </location>
</feature>
<gene>
    <name evidence="12" type="ORF">BCR43DRAFT_563930</name>
</gene>
<evidence type="ECO:0000313" key="12">
    <source>
        <dbReference type="EMBL" id="ORY96679.1"/>
    </source>
</evidence>
<evidence type="ECO:0000256" key="4">
    <source>
        <dbReference type="ARBA" id="ARBA00022490"/>
    </source>
</evidence>
<protein>
    <recommendedName>
        <fullName evidence="2 7">60S ribosomal export protein NMD3</fullName>
    </recommendedName>
</protein>
<evidence type="ECO:0000313" key="13">
    <source>
        <dbReference type="Proteomes" id="UP000242180"/>
    </source>
</evidence>
<dbReference type="InterPro" id="IPR048899">
    <property type="entry name" value="NMD_SH3"/>
</dbReference>
<dbReference type="Pfam" id="PF21193">
    <property type="entry name" value="NMD_SH3"/>
    <property type="match status" value="1"/>
</dbReference>
<dbReference type="InParanoid" id="A0A1X2HD12"/>
<name>A0A1X2HD12_SYNRA</name>
<feature type="domain" description="60S ribosomal export protein NMD3 OB-fold" evidence="10">
    <location>
        <begin position="309"/>
        <end position="394"/>
    </location>
</feature>
<dbReference type="FunCoup" id="A0A1X2HD12">
    <property type="interactions" value="885"/>
</dbReference>
<proteinExistence type="inferred from homology"/>
<feature type="compositionally biased region" description="Acidic residues" evidence="8">
    <location>
        <begin position="511"/>
        <end position="520"/>
    </location>
</feature>
<keyword evidence="13" id="KW-1185">Reference proteome</keyword>
<dbReference type="GO" id="GO:0043023">
    <property type="term" value="F:ribosomal large subunit binding"/>
    <property type="evidence" value="ECO:0007669"/>
    <property type="project" value="EnsemblFungi"/>
</dbReference>
<comment type="caution">
    <text evidence="12">The sequence shown here is derived from an EMBL/GenBank/DDBJ whole genome shotgun (WGS) entry which is preliminary data.</text>
</comment>
<feature type="region of interest" description="Disordered" evidence="8">
    <location>
        <begin position="496"/>
        <end position="520"/>
    </location>
</feature>
<keyword evidence="4 7" id="KW-0963">Cytoplasm</keyword>
<organism evidence="12 13">
    <name type="scientific">Syncephalastrum racemosum</name>
    <name type="common">Filamentous fungus</name>
    <dbReference type="NCBI Taxonomy" id="13706"/>
    <lineage>
        <taxon>Eukaryota</taxon>
        <taxon>Fungi</taxon>
        <taxon>Fungi incertae sedis</taxon>
        <taxon>Mucoromycota</taxon>
        <taxon>Mucoromycotina</taxon>
        <taxon>Mucoromycetes</taxon>
        <taxon>Mucorales</taxon>
        <taxon>Syncephalastraceae</taxon>
        <taxon>Syncephalastrum</taxon>
    </lineage>
</organism>
<dbReference type="GO" id="GO:0005829">
    <property type="term" value="C:cytosol"/>
    <property type="evidence" value="ECO:0007669"/>
    <property type="project" value="EnsemblFungi"/>
</dbReference>
<sequence>MEYHPEITQQLILCPGCGTPTPPNPANLCVNCIRNEVDITEGIPKQATIHFCRNCERYLQPPGIWVIATLESRELLTLCLKKLKGLNKVRLVDAGFIWTEPHSRRIKIKLTIQKEVFANTILQQIFEVEYVVSYQQCDECTRMAAQNTWKAVVQVRQKVEHKRTFLYLEQLILKHNAHKDTTNIREVKDGIDFYYGQRAHAIKMLEFLSAVVPMKYKTSEQLISTDIHTSSSNYKFTYSAEIAPICKDDLVCIPKKMANGYGNIGTLLICTRVGNSLQLMDVNTLNYAEVTSNVYWRVPFPPLASGKAMTEYTVLDVEPLGTSRGRYELADIHVARTSDFMSNDVQYITRSHLGNVLNPGDTVLGYDLTHANYNNDEFDKLDRRSLPDVILVRKTYPVRRKKNKQRQWKLQQLGKEVDDMLPRKQDQAKIENDMEMFMRDIEEDPEFRSTINVFKNKGQPGAAAQPSGDAMMESDIEEEDFPEISLEEMLDEMQINMDGPDQPHSSMGDAVGDDDDVEMA</sequence>
<dbReference type="Pfam" id="PF21192">
    <property type="entry name" value="OB_NMD3"/>
    <property type="match status" value="1"/>
</dbReference>
<dbReference type="GO" id="GO:0015031">
    <property type="term" value="P:protein transport"/>
    <property type="evidence" value="ECO:0007669"/>
    <property type="project" value="UniProtKB-KW"/>
</dbReference>
<evidence type="ECO:0000256" key="2">
    <source>
        <dbReference type="ARBA" id="ARBA00017035"/>
    </source>
</evidence>
<feature type="domain" description="60S ribosomal export protein NMD3 SH3" evidence="11">
    <location>
        <begin position="245"/>
        <end position="292"/>
    </location>
</feature>
<dbReference type="PANTHER" id="PTHR12746">
    <property type="entry name" value="NONSENSE-MEDIATED MRNA DECAY PROTEIN 3"/>
    <property type="match status" value="1"/>
</dbReference>
<keyword evidence="6 7" id="KW-0539">Nucleus</keyword>
<comment type="function">
    <text evidence="7">Acts as an adapter for the XPO1/CRM1-mediated export of the 60S ribosomal subunit.</text>
</comment>
<dbReference type="InterPro" id="IPR007064">
    <property type="entry name" value="Nmd3_N"/>
</dbReference>
<evidence type="ECO:0000256" key="6">
    <source>
        <dbReference type="ARBA" id="ARBA00023242"/>
    </source>
</evidence>
<evidence type="ECO:0000256" key="3">
    <source>
        <dbReference type="ARBA" id="ARBA00022448"/>
    </source>
</evidence>
<evidence type="ECO:0000256" key="1">
    <source>
        <dbReference type="ARBA" id="ARBA00009794"/>
    </source>
</evidence>
<dbReference type="InterPro" id="IPR048898">
    <property type="entry name" value="OB_NMD3"/>
</dbReference>
<evidence type="ECO:0000256" key="5">
    <source>
        <dbReference type="ARBA" id="ARBA00022927"/>
    </source>
</evidence>
<dbReference type="EMBL" id="MCGN01000005">
    <property type="protein sequence ID" value="ORY96679.1"/>
    <property type="molecule type" value="Genomic_DNA"/>
</dbReference>
<dbReference type="InterPro" id="IPR039768">
    <property type="entry name" value="Nmd3"/>
</dbReference>
<dbReference type="Pfam" id="PF04981">
    <property type="entry name" value="NMD3"/>
    <property type="match status" value="1"/>
</dbReference>
<evidence type="ECO:0000256" key="7">
    <source>
        <dbReference type="RuleBase" id="RU364108"/>
    </source>
</evidence>
<comment type="subcellular location">
    <subcellularLocation>
        <location evidence="7">Cytoplasm</location>
    </subcellularLocation>
    <subcellularLocation>
        <location evidence="7">Nucleus</location>
    </subcellularLocation>
</comment>
<comment type="similarity">
    <text evidence="1 7">Belongs to the NMD3 family.</text>
</comment>
<dbReference type="GO" id="GO:0070180">
    <property type="term" value="F:large ribosomal subunit rRNA binding"/>
    <property type="evidence" value="ECO:0007669"/>
    <property type="project" value="EnsemblFungi"/>
</dbReference>
<evidence type="ECO:0000256" key="8">
    <source>
        <dbReference type="SAM" id="MobiDB-lite"/>
    </source>
</evidence>
<keyword evidence="5 7" id="KW-0653">Protein transport</keyword>
<dbReference type="AlphaFoldDB" id="A0A1X2HD12"/>
<evidence type="ECO:0000259" key="11">
    <source>
        <dbReference type="Pfam" id="PF21193"/>
    </source>
</evidence>
<dbReference type="OrthoDB" id="203821at2759"/>
<dbReference type="STRING" id="13706.A0A1X2HD12"/>
<reference evidence="12 13" key="1">
    <citation type="submission" date="2016-07" db="EMBL/GenBank/DDBJ databases">
        <title>Pervasive Adenine N6-methylation of Active Genes in Fungi.</title>
        <authorList>
            <consortium name="DOE Joint Genome Institute"/>
            <person name="Mondo S.J."/>
            <person name="Dannebaum R.O."/>
            <person name="Kuo R.C."/>
            <person name="Labutti K."/>
            <person name="Haridas S."/>
            <person name="Kuo A."/>
            <person name="Salamov A."/>
            <person name="Ahrendt S.R."/>
            <person name="Lipzen A."/>
            <person name="Sullivan W."/>
            <person name="Andreopoulos W.B."/>
            <person name="Clum A."/>
            <person name="Lindquist E."/>
            <person name="Daum C."/>
            <person name="Ramamoorthy G.K."/>
            <person name="Gryganskyi A."/>
            <person name="Culley D."/>
            <person name="Magnuson J.K."/>
            <person name="James T.Y."/>
            <person name="O'Malley M.A."/>
            <person name="Stajich J.E."/>
            <person name="Spatafora J.W."/>
            <person name="Visel A."/>
            <person name="Grigoriev I.V."/>
        </authorList>
    </citation>
    <scope>NUCLEOTIDE SEQUENCE [LARGE SCALE GENOMIC DNA]</scope>
    <source>
        <strain evidence="12 13">NRRL 2496</strain>
    </source>
</reference>
<dbReference type="GO" id="GO:0000055">
    <property type="term" value="P:ribosomal large subunit export from nucleus"/>
    <property type="evidence" value="ECO:0007669"/>
    <property type="project" value="EnsemblFungi"/>
</dbReference>
<dbReference type="PANTHER" id="PTHR12746:SF2">
    <property type="entry name" value="60S RIBOSOMAL EXPORT PROTEIN NMD3"/>
    <property type="match status" value="1"/>
</dbReference>
<accession>A0A1X2HD12</accession>
<dbReference type="GO" id="GO:0030674">
    <property type="term" value="F:protein-macromolecule adaptor activity"/>
    <property type="evidence" value="ECO:0007669"/>
    <property type="project" value="EnsemblFungi"/>
</dbReference>
<dbReference type="Proteomes" id="UP000242180">
    <property type="component" value="Unassembled WGS sequence"/>
</dbReference>
<evidence type="ECO:0000259" key="9">
    <source>
        <dbReference type="Pfam" id="PF04981"/>
    </source>
</evidence>